<proteinExistence type="predicted"/>
<dbReference type="InterPro" id="IPR034660">
    <property type="entry name" value="DinB/YfiT-like"/>
</dbReference>
<name>A0A5M6DFZ9_9BACT</name>
<keyword evidence="3" id="KW-1185">Reference proteome</keyword>
<dbReference type="InterPro" id="IPR024775">
    <property type="entry name" value="DinB-like"/>
</dbReference>
<dbReference type="EMBL" id="VWSF01000007">
    <property type="protein sequence ID" value="KAA5546494.1"/>
    <property type="molecule type" value="Genomic_DNA"/>
</dbReference>
<comment type="caution">
    <text evidence="2">The sequence shown here is derived from an EMBL/GenBank/DDBJ whole genome shotgun (WGS) entry which is preliminary data.</text>
</comment>
<feature type="domain" description="DinB-like" evidence="1">
    <location>
        <begin position="20"/>
        <end position="178"/>
    </location>
</feature>
<evidence type="ECO:0000313" key="3">
    <source>
        <dbReference type="Proteomes" id="UP000323426"/>
    </source>
</evidence>
<protein>
    <submittedName>
        <fullName evidence="2">DinB family protein</fullName>
    </submittedName>
</protein>
<reference evidence="2 3" key="1">
    <citation type="submission" date="2019-09" db="EMBL/GenBank/DDBJ databases">
        <title>Genome sequence and assembly of Adhaeribacter sp.</title>
        <authorList>
            <person name="Chhetri G."/>
        </authorList>
    </citation>
    <scope>NUCLEOTIDE SEQUENCE [LARGE SCALE GENOMIC DNA]</scope>
    <source>
        <strain evidence="2 3">DK36</strain>
    </source>
</reference>
<dbReference type="Gene3D" id="1.20.120.450">
    <property type="entry name" value="dinb family like domain"/>
    <property type="match status" value="1"/>
</dbReference>
<dbReference type="AlphaFoldDB" id="A0A5M6DFZ9"/>
<dbReference type="SUPFAM" id="SSF109854">
    <property type="entry name" value="DinB/YfiT-like putative metalloenzymes"/>
    <property type="match status" value="1"/>
</dbReference>
<dbReference type="Pfam" id="PF12867">
    <property type="entry name" value="DinB_2"/>
    <property type="match status" value="1"/>
</dbReference>
<accession>A0A5M6DFZ9</accession>
<evidence type="ECO:0000313" key="2">
    <source>
        <dbReference type="EMBL" id="KAA5546494.1"/>
    </source>
</evidence>
<gene>
    <name evidence="2" type="ORF">F0145_11430</name>
</gene>
<dbReference type="Proteomes" id="UP000323426">
    <property type="component" value="Unassembled WGS sequence"/>
</dbReference>
<organism evidence="2 3">
    <name type="scientific">Adhaeribacter rhizoryzae</name>
    <dbReference type="NCBI Taxonomy" id="2607907"/>
    <lineage>
        <taxon>Bacteria</taxon>
        <taxon>Pseudomonadati</taxon>
        <taxon>Bacteroidota</taxon>
        <taxon>Cytophagia</taxon>
        <taxon>Cytophagales</taxon>
        <taxon>Hymenobacteraceae</taxon>
        <taxon>Adhaeribacter</taxon>
    </lineage>
</organism>
<sequence length="194" mass="22275">MKPVNKEQFLSRLENKVESHLQEAIRVFQNINEETLLRPATNGGWSIAQCLDHLNSYGQYYLPYIQKGLNKNINLVNPDTFQSSWLGNYFTRLIDPETGKKKQKSAKIHQPAHNLDAHAVVAEFIQQQETLLAYIKQSRQVDLNKIKIPVSILKWIKLNLGDVLQFLIAHNERHLQQAKQNLLQPNILTATASV</sequence>
<dbReference type="RefSeq" id="WP_150088541.1">
    <property type="nucleotide sequence ID" value="NZ_VWSF01000007.1"/>
</dbReference>
<evidence type="ECO:0000259" key="1">
    <source>
        <dbReference type="Pfam" id="PF12867"/>
    </source>
</evidence>